<keyword evidence="4" id="KW-0519">Myristate</keyword>
<evidence type="ECO:0000256" key="8">
    <source>
        <dbReference type="ARBA" id="ARBA00023137"/>
    </source>
</evidence>
<evidence type="ECO:0000313" key="17">
    <source>
        <dbReference type="Proteomes" id="UP000286415"/>
    </source>
</evidence>
<protein>
    <recommendedName>
        <fullName evidence="13">Tyrosine-protein kinase</fullName>
        <ecNumber evidence="13">2.7.10.2</ecNumber>
    </recommendedName>
</protein>
<evidence type="ECO:0000256" key="12">
    <source>
        <dbReference type="PROSITE-ProRule" id="PRU10141"/>
    </source>
</evidence>
<dbReference type="PROSITE" id="PS50001">
    <property type="entry name" value="SH2"/>
    <property type="match status" value="1"/>
</dbReference>
<dbReference type="Pfam" id="PF00017">
    <property type="entry name" value="SH2"/>
    <property type="match status" value="1"/>
</dbReference>
<evidence type="ECO:0000256" key="2">
    <source>
        <dbReference type="ARBA" id="ARBA00022553"/>
    </source>
</evidence>
<evidence type="ECO:0000313" key="16">
    <source>
        <dbReference type="EMBL" id="KAG5446944.1"/>
    </source>
</evidence>
<feature type="binding site" evidence="12">
    <location>
        <position position="473"/>
    </location>
    <ligand>
        <name>ATP</name>
        <dbReference type="ChEBI" id="CHEBI:30616"/>
    </ligand>
</feature>
<dbReference type="SMART" id="SM00252">
    <property type="entry name" value="SH2"/>
    <property type="match status" value="1"/>
</dbReference>
<keyword evidence="7 12" id="KW-0067">ATP-binding</keyword>
<evidence type="ECO:0000256" key="11">
    <source>
        <dbReference type="PROSITE-ProRule" id="PRU00191"/>
    </source>
</evidence>
<keyword evidence="1" id="KW-0728">SH3 domain</keyword>
<comment type="caution">
    <text evidence="16">The sequence shown here is derived from an EMBL/GenBank/DDBJ whole genome shotgun (WGS) entry which is preliminary data.</text>
</comment>
<evidence type="ECO:0000256" key="6">
    <source>
        <dbReference type="ARBA" id="ARBA00022777"/>
    </source>
</evidence>
<dbReference type="GO" id="GO:0005524">
    <property type="term" value="F:ATP binding"/>
    <property type="evidence" value="ECO:0007669"/>
    <property type="project" value="UniProtKB-UniRule"/>
</dbReference>
<feature type="domain" description="SH2" evidence="14">
    <location>
        <begin position="322"/>
        <end position="420"/>
    </location>
</feature>
<dbReference type="SUPFAM" id="SSF55550">
    <property type="entry name" value="SH2 domain"/>
    <property type="match status" value="1"/>
</dbReference>
<dbReference type="EC" id="2.7.10.2" evidence="13"/>
<accession>A0A8T1MC25</accession>
<proteinExistence type="inferred from homology"/>
<evidence type="ECO:0000256" key="7">
    <source>
        <dbReference type="ARBA" id="ARBA00022840"/>
    </source>
</evidence>
<dbReference type="PROSITE" id="PS50011">
    <property type="entry name" value="PROTEIN_KINASE_DOM"/>
    <property type="match status" value="1"/>
</dbReference>
<keyword evidence="3 13" id="KW-0808">Transferase</keyword>
<organism evidence="16 17">
    <name type="scientific">Clonorchis sinensis</name>
    <name type="common">Chinese liver fluke</name>
    <dbReference type="NCBI Taxonomy" id="79923"/>
    <lineage>
        <taxon>Eukaryota</taxon>
        <taxon>Metazoa</taxon>
        <taxon>Spiralia</taxon>
        <taxon>Lophotrochozoa</taxon>
        <taxon>Platyhelminthes</taxon>
        <taxon>Trematoda</taxon>
        <taxon>Digenea</taxon>
        <taxon>Opisthorchiida</taxon>
        <taxon>Opisthorchiata</taxon>
        <taxon>Opisthorchiidae</taxon>
        <taxon>Clonorchis</taxon>
    </lineage>
</organism>
<dbReference type="EMBL" id="NIRI02000042">
    <property type="protein sequence ID" value="KAG5446944.1"/>
    <property type="molecule type" value="Genomic_DNA"/>
</dbReference>
<evidence type="ECO:0000256" key="9">
    <source>
        <dbReference type="ARBA" id="ARBA00023288"/>
    </source>
</evidence>
<evidence type="ECO:0000256" key="1">
    <source>
        <dbReference type="ARBA" id="ARBA00022443"/>
    </source>
</evidence>
<dbReference type="InterPro" id="IPR001245">
    <property type="entry name" value="Ser-Thr/Tyr_kinase_cat_dom"/>
</dbReference>
<keyword evidence="17" id="KW-1185">Reference proteome</keyword>
<dbReference type="InterPro" id="IPR036860">
    <property type="entry name" value="SH2_dom_sf"/>
</dbReference>
<dbReference type="PRINTS" id="PR00109">
    <property type="entry name" value="TYRKINASE"/>
</dbReference>
<feature type="domain" description="Protein kinase" evidence="15">
    <location>
        <begin position="445"/>
        <end position="700"/>
    </location>
</feature>
<dbReference type="Proteomes" id="UP000286415">
    <property type="component" value="Unassembled WGS sequence"/>
</dbReference>
<comment type="catalytic activity">
    <reaction evidence="10 13">
        <text>L-tyrosyl-[protein] + ATP = O-phospho-L-tyrosyl-[protein] + ADP + H(+)</text>
        <dbReference type="Rhea" id="RHEA:10596"/>
        <dbReference type="Rhea" id="RHEA-COMP:10136"/>
        <dbReference type="Rhea" id="RHEA-COMP:20101"/>
        <dbReference type="ChEBI" id="CHEBI:15378"/>
        <dbReference type="ChEBI" id="CHEBI:30616"/>
        <dbReference type="ChEBI" id="CHEBI:46858"/>
        <dbReference type="ChEBI" id="CHEBI:61978"/>
        <dbReference type="ChEBI" id="CHEBI:456216"/>
        <dbReference type="EC" id="2.7.10.2"/>
    </reaction>
</comment>
<dbReference type="InterPro" id="IPR008266">
    <property type="entry name" value="Tyr_kinase_AS"/>
</dbReference>
<dbReference type="SUPFAM" id="SSF56112">
    <property type="entry name" value="Protein kinase-like (PK-like)"/>
    <property type="match status" value="1"/>
</dbReference>
<dbReference type="PROSITE" id="PS00109">
    <property type="entry name" value="PROTEIN_KINASE_TYR"/>
    <property type="match status" value="1"/>
</dbReference>
<evidence type="ECO:0000256" key="10">
    <source>
        <dbReference type="ARBA" id="ARBA00051245"/>
    </source>
</evidence>
<keyword evidence="9" id="KW-0449">Lipoprotein</keyword>
<dbReference type="Gene3D" id="3.30.505.10">
    <property type="entry name" value="SH2 domain"/>
    <property type="match status" value="1"/>
</dbReference>
<dbReference type="AlphaFoldDB" id="A0A8T1MC25"/>
<keyword evidence="6 13" id="KW-0418">Kinase</keyword>
<evidence type="ECO:0000256" key="4">
    <source>
        <dbReference type="ARBA" id="ARBA00022707"/>
    </source>
</evidence>
<sequence>MGSCSGRPVCQKDVEYANYNGGDKFPTDDDCSDPKISEKCTRNSVNRPTRCSCSLGASDSNVLSETFDKNKTSFSPDRVCASEKLSAKQDVPLEASNCLRSSNCFTDCDTQEYDRSLKILQTVSPEYRPLRTVTRSSQVSVPSWMPNAKFNYDSALTLSRNCSPNLDNSSILGSYQDSPDQTFRCHQTTPTIATHHSDIAHRTSLIVEFEKTKMDSTESNLHNMNTVGLLTHDKGLGQRSSLSGHSNRYLIHQSYLLSSSGSPSRLSLNSTGFTPGRSCSQRPTDGHKVGKYFVVMFDHATQTNGEISARKGDYLHLLDSSWYFRSISRKDSERLLLLKGNIRGTFLIRASETTTGALSLSVRDTESQRGETVKHYKIKQLSDTGQVCITTKQVFSDLKALVTHYSVNADGLCCCLTRPCPRPPPLPTDLSRSTRDHWEIPRSSLVLLEQLGAGQFGEVWKGRWNGSMDVAIKTLKPGTMSKEDFLKEARIMKRLHHPKLVRLYAVVTADPIYIVTELMSLGSLLHYLRDGPGRNLELKLLIDMVAQIASGMAHLEKERYIHRDLAARNVLVSENNTVKVADFGLARIIDTASETYTAKQGAQFPIKWTAPEAALLGRFTVKSDVWSFGIVIYEIITHGQTPYPSMNNTQTLQQVESGYRMPRPPSCPDPVYQVMLRTWDTIPDKRPTFDSLCTYFEDYFSNAERTYKPTDQKQYQHNQKDDDTVEWTAGAFGSRHPRWDQWTNRIPIPRETTAMV</sequence>
<keyword evidence="2" id="KW-0597">Phosphoprotein</keyword>
<dbReference type="PRINTS" id="PR00401">
    <property type="entry name" value="SH2DOMAIN"/>
</dbReference>
<dbReference type="InterPro" id="IPR020635">
    <property type="entry name" value="Tyr_kinase_cat_dom"/>
</dbReference>
<dbReference type="InterPro" id="IPR000719">
    <property type="entry name" value="Prot_kinase_dom"/>
</dbReference>
<comment type="similarity">
    <text evidence="13">Belongs to the protein kinase superfamily. Tyr protein kinase family.</text>
</comment>
<dbReference type="Gene3D" id="3.30.200.20">
    <property type="entry name" value="Phosphorylase Kinase, domain 1"/>
    <property type="match status" value="1"/>
</dbReference>
<evidence type="ECO:0000259" key="14">
    <source>
        <dbReference type="PROSITE" id="PS50001"/>
    </source>
</evidence>
<dbReference type="FunFam" id="3.30.200.20:FF:000036">
    <property type="entry name" value="Tyrosine-protein kinase"/>
    <property type="match status" value="1"/>
</dbReference>
<dbReference type="PROSITE" id="PS00107">
    <property type="entry name" value="PROTEIN_KINASE_ATP"/>
    <property type="match status" value="1"/>
</dbReference>
<evidence type="ECO:0000256" key="3">
    <source>
        <dbReference type="ARBA" id="ARBA00022679"/>
    </source>
</evidence>
<dbReference type="InterPro" id="IPR011009">
    <property type="entry name" value="Kinase-like_dom_sf"/>
</dbReference>
<dbReference type="InterPro" id="IPR017441">
    <property type="entry name" value="Protein_kinase_ATP_BS"/>
</dbReference>
<dbReference type="InterPro" id="IPR050198">
    <property type="entry name" value="Non-receptor_tyrosine_kinases"/>
</dbReference>
<keyword evidence="11" id="KW-0727">SH2 domain</keyword>
<dbReference type="FunFam" id="1.10.510.10:FF:000399">
    <property type="entry name" value="Tyrosine-protein kinase"/>
    <property type="match status" value="1"/>
</dbReference>
<dbReference type="Pfam" id="PF07714">
    <property type="entry name" value="PK_Tyr_Ser-Thr"/>
    <property type="match status" value="1"/>
</dbReference>
<dbReference type="InterPro" id="IPR000980">
    <property type="entry name" value="SH2"/>
</dbReference>
<evidence type="ECO:0000256" key="13">
    <source>
        <dbReference type="RuleBase" id="RU362096"/>
    </source>
</evidence>
<evidence type="ECO:0000259" key="15">
    <source>
        <dbReference type="PROSITE" id="PS50011"/>
    </source>
</evidence>
<dbReference type="PANTHER" id="PTHR24418">
    <property type="entry name" value="TYROSINE-PROTEIN KINASE"/>
    <property type="match status" value="1"/>
</dbReference>
<dbReference type="Gene3D" id="1.10.510.10">
    <property type="entry name" value="Transferase(Phosphotransferase) domain 1"/>
    <property type="match status" value="1"/>
</dbReference>
<dbReference type="SMART" id="SM00219">
    <property type="entry name" value="TyrKc"/>
    <property type="match status" value="1"/>
</dbReference>
<name>A0A8T1MC25_CLOSI</name>
<keyword evidence="8 13" id="KW-0829">Tyrosine-protein kinase</keyword>
<evidence type="ECO:0000256" key="5">
    <source>
        <dbReference type="ARBA" id="ARBA00022741"/>
    </source>
</evidence>
<dbReference type="GO" id="GO:0004715">
    <property type="term" value="F:non-membrane spanning protein tyrosine kinase activity"/>
    <property type="evidence" value="ECO:0007669"/>
    <property type="project" value="UniProtKB-EC"/>
</dbReference>
<reference evidence="16 17" key="1">
    <citation type="journal article" date="2018" name="Biotechnol. Adv.">
        <title>Improved genomic resources and new bioinformatic workflow for the carcinogenic parasite Clonorchis sinensis: Biotechnological implications.</title>
        <authorList>
            <person name="Wang D."/>
            <person name="Korhonen P.K."/>
            <person name="Gasser R.B."/>
            <person name="Young N.D."/>
        </authorList>
    </citation>
    <scope>NUCLEOTIDE SEQUENCE [LARGE SCALE GENOMIC DNA]</scope>
    <source>
        <strain evidence="16">Cs-k2</strain>
    </source>
</reference>
<gene>
    <name evidence="16" type="ORF">CSKR_112774</name>
</gene>
<dbReference type="CDD" id="cd05034">
    <property type="entry name" value="PTKc_Src_like"/>
    <property type="match status" value="1"/>
</dbReference>
<dbReference type="OrthoDB" id="28230at2759"/>
<reference evidence="16 17" key="2">
    <citation type="journal article" date="2021" name="Genomics">
        <title>High-quality reference genome for Clonorchis sinensis.</title>
        <authorList>
            <person name="Young N.D."/>
            <person name="Stroehlein A.J."/>
            <person name="Kinkar L."/>
            <person name="Wang T."/>
            <person name="Sohn W.M."/>
            <person name="Chang B.C.H."/>
            <person name="Kaur P."/>
            <person name="Weisz D."/>
            <person name="Dudchenko O."/>
            <person name="Aiden E.L."/>
            <person name="Korhonen P.K."/>
            <person name="Gasser R.B."/>
        </authorList>
    </citation>
    <scope>NUCLEOTIDE SEQUENCE [LARGE SCALE GENOMIC DNA]</scope>
    <source>
        <strain evidence="16">Cs-k2</strain>
    </source>
</reference>
<keyword evidence="5 12" id="KW-0547">Nucleotide-binding</keyword>